<comment type="caution">
    <text evidence="2">The sequence shown here is derived from an EMBL/GenBank/DDBJ whole genome shotgun (WGS) entry which is preliminary data.</text>
</comment>
<keyword evidence="3" id="KW-1185">Reference proteome</keyword>
<organism evidence="2 3">
    <name type="scientific">Phyllosticta citrichinensis</name>
    <dbReference type="NCBI Taxonomy" id="1130410"/>
    <lineage>
        <taxon>Eukaryota</taxon>
        <taxon>Fungi</taxon>
        <taxon>Dikarya</taxon>
        <taxon>Ascomycota</taxon>
        <taxon>Pezizomycotina</taxon>
        <taxon>Dothideomycetes</taxon>
        <taxon>Dothideomycetes incertae sedis</taxon>
        <taxon>Botryosphaeriales</taxon>
        <taxon>Phyllostictaceae</taxon>
        <taxon>Phyllosticta</taxon>
    </lineage>
</organism>
<feature type="compositionally biased region" description="Basic and acidic residues" evidence="1">
    <location>
        <begin position="1"/>
        <end position="27"/>
    </location>
</feature>
<feature type="region of interest" description="Disordered" evidence="1">
    <location>
        <begin position="1"/>
        <end position="51"/>
    </location>
</feature>
<feature type="compositionally biased region" description="Polar residues" evidence="1">
    <location>
        <begin position="40"/>
        <end position="49"/>
    </location>
</feature>
<dbReference type="EMBL" id="JBBWUH010000007">
    <property type="protein sequence ID" value="KAK8161914.1"/>
    <property type="molecule type" value="Genomic_DNA"/>
</dbReference>
<reference evidence="2 3" key="1">
    <citation type="journal article" date="2022" name="G3 (Bethesda)">
        <title>Enemy or ally: a genomic approach to elucidate the lifestyle of Phyllosticta citrichinaensis.</title>
        <authorList>
            <person name="Buijs V.A."/>
            <person name="Groenewald J.Z."/>
            <person name="Haridas S."/>
            <person name="LaButti K.M."/>
            <person name="Lipzen A."/>
            <person name="Martin F.M."/>
            <person name="Barry K."/>
            <person name="Grigoriev I.V."/>
            <person name="Crous P.W."/>
            <person name="Seidl M.F."/>
        </authorList>
    </citation>
    <scope>NUCLEOTIDE SEQUENCE [LARGE SCALE GENOMIC DNA]</scope>
    <source>
        <strain evidence="2 3">CBS 129764</strain>
    </source>
</reference>
<evidence type="ECO:0000313" key="3">
    <source>
        <dbReference type="Proteomes" id="UP001456524"/>
    </source>
</evidence>
<proteinExistence type="predicted"/>
<accession>A0ABR1XNZ3</accession>
<name>A0ABR1XNZ3_9PEZI</name>
<sequence length="304" mass="33502">MMGLCDERTIASTSKHERNENKGKKEIVVFPSQRPWEPGSHNSAASATEKQIRVRRLARRSSSTTDQKVWPVALLLCWAGQGRAGGQQVTFLGERDTKGHGRDERQGARLGGVIAIVSSRFPPPSASGLFDVCTYILQSKEHPRHHLIASLFVSLPTILCPYLRTGRSADSALKSICRCGGMVEMPPRKSSIYLTITITRGMPLTARRQPLLHLGILSTISHVQSSAPYPISNSCPPFSFPRRRSCCCSMAGSICCFFAEKRKSRARSCFHLLLSPAPWTLKFSVALSSPLRIILFLAGDEAPR</sequence>
<dbReference type="Proteomes" id="UP001456524">
    <property type="component" value="Unassembled WGS sequence"/>
</dbReference>
<evidence type="ECO:0000313" key="2">
    <source>
        <dbReference type="EMBL" id="KAK8161914.1"/>
    </source>
</evidence>
<evidence type="ECO:0000256" key="1">
    <source>
        <dbReference type="SAM" id="MobiDB-lite"/>
    </source>
</evidence>
<protein>
    <submittedName>
        <fullName evidence="2">Uncharacterized protein</fullName>
    </submittedName>
</protein>
<gene>
    <name evidence="2" type="ORF">IWX90DRAFT_284325</name>
</gene>